<protein>
    <submittedName>
        <fullName evidence="2">Amidase</fullName>
    </submittedName>
</protein>
<feature type="domain" description="Amidase" evidence="1">
    <location>
        <begin position="19"/>
        <end position="442"/>
    </location>
</feature>
<dbReference type="SUPFAM" id="SSF75304">
    <property type="entry name" value="Amidase signature (AS) enzymes"/>
    <property type="match status" value="1"/>
</dbReference>
<comment type="caution">
    <text evidence="2">The sequence shown here is derived from an EMBL/GenBank/DDBJ whole genome shotgun (WGS) entry which is preliminary data.</text>
</comment>
<accession>A0ABW4JG92</accession>
<organism evidence="2 3">
    <name type="scientific">Alicyclobacillus fodiniaquatilis</name>
    <dbReference type="NCBI Taxonomy" id="1661150"/>
    <lineage>
        <taxon>Bacteria</taxon>
        <taxon>Bacillati</taxon>
        <taxon>Bacillota</taxon>
        <taxon>Bacilli</taxon>
        <taxon>Bacillales</taxon>
        <taxon>Alicyclobacillaceae</taxon>
        <taxon>Alicyclobacillus</taxon>
    </lineage>
</organism>
<evidence type="ECO:0000313" key="3">
    <source>
        <dbReference type="Proteomes" id="UP001597079"/>
    </source>
</evidence>
<gene>
    <name evidence="2" type="ORF">ACFSB2_06985</name>
</gene>
<sequence length="455" mass="49774">MNIGQLHADIIAKKISPVELVEDALAKVEADNQKYNAFVTVAREQALEAASAAEREILRGDVRGFLHGIPIGIKDIIYTDEMRTTMGSAVYQDFVPQEDALVVARLKAAGAIILGKLHTHEFAYGPTGDRSFCGPARNPHDPARVTGGSSSGAAAAVALDWIAAGVGTDTGGSIRIPAACCGVVGLKPTYDLIARTGVYPLSASLDHVGPLAQSVSDCAHMLAAMVRSDETNTDSKFHFTDQYRQTLYDGVSELRIGVPRQYFWDMLEPEIRQRNTWVIEQLEGQGAVIVPVDLTHITQFVSAHQAIQRSEAYTVHTVHIRDFAAVMDAELLDRLNLSMKVFGYEYVQAKSFQQEAKRMVDELWANVDCILTPTLPIFAPYIDERDIIVDEKQTTVRDALLRCTSPFNLTGHPALSVPCGRGQAGLPMAVQVVGPMYNEARLFQIGFAIEQMTMV</sequence>
<dbReference type="InterPro" id="IPR000120">
    <property type="entry name" value="Amidase"/>
</dbReference>
<keyword evidence="3" id="KW-1185">Reference proteome</keyword>
<dbReference type="InterPro" id="IPR020556">
    <property type="entry name" value="Amidase_CS"/>
</dbReference>
<dbReference type="PANTHER" id="PTHR11895">
    <property type="entry name" value="TRANSAMIDASE"/>
    <property type="match status" value="1"/>
</dbReference>
<dbReference type="EMBL" id="JBHUCX010000020">
    <property type="protein sequence ID" value="MFD1674450.1"/>
    <property type="molecule type" value="Genomic_DNA"/>
</dbReference>
<dbReference type="Proteomes" id="UP001597079">
    <property type="component" value="Unassembled WGS sequence"/>
</dbReference>
<dbReference type="PROSITE" id="PS00571">
    <property type="entry name" value="AMIDASES"/>
    <property type="match status" value="1"/>
</dbReference>
<dbReference type="Pfam" id="PF01425">
    <property type="entry name" value="Amidase"/>
    <property type="match status" value="1"/>
</dbReference>
<evidence type="ECO:0000313" key="2">
    <source>
        <dbReference type="EMBL" id="MFD1674450.1"/>
    </source>
</evidence>
<dbReference type="InterPro" id="IPR036928">
    <property type="entry name" value="AS_sf"/>
</dbReference>
<reference evidence="3" key="1">
    <citation type="journal article" date="2019" name="Int. J. Syst. Evol. Microbiol.">
        <title>The Global Catalogue of Microorganisms (GCM) 10K type strain sequencing project: providing services to taxonomists for standard genome sequencing and annotation.</title>
        <authorList>
            <consortium name="The Broad Institute Genomics Platform"/>
            <consortium name="The Broad Institute Genome Sequencing Center for Infectious Disease"/>
            <person name="Wu L."/>
            <person name="Ma J."/>
        </authorList>
    </citation>
    <scope>NUCLEOTIDE SEQUENCE [LARGE SCALE GENOMIC DNA]</scope>
    <source>
        <strain evidence="3">CGMCC 1.12286</strain>
    </source>
</reference>
<dbReference type="PANTHER" id="PTHR11895:SF176">
    <property type="entry name" value="AMIDASE AMID-RELATED"/>
    <property type="match status" value="1"/>
</dbReference>
<evidence type="ECO:0000259" key="1">
    <source>
        <dbReference type="Pfam" id="PF01425"/>
    </source>
</evidence>
<proteinExistence type="predicted"/>
<dbReference type="Gene3D" id="3.90.1300.10">
    <property type="entry name" value="Amidase signature (AS) domain"/>
    <property type="match status" value="1"/>
</dbReference>
<name>A0ABW4JG92_9BACL</name>
<dbReference type="InterPro" id="IPR023631">
    <property type="entry name" value="Amidase_dom"/>
</dbReference>
<dbReference type="RefSeq" id="WP_377942317.1">
    <property type="nucleotide sequence ID" value="NZ_JBHUCX010000020.1"/>
</dbReference>